<dbReference type="InterPro" id="IPR022678">
    <property type="entry name" value="NMT_CS"/>
</dbReference>
<feature type="compositionally biased region" description="Basic and acidic residues" evidence="13">
    <location>
        <begin position="1"/>
        <end position="13"/>
    </location>
</feature>
<dbReference type="EC" id="2.3.1.97" evidence="5 11"/>
<dbReference type="Pfam" id="PF01233">
    <property type="entry name" value="NMT"/>
    <property type="match status" value="1"/>
</dbReference>
<evidence type="ECO:0000256" key="11">
    <source>
        <dbReference type="RuleBase" id="RU000586"/>
    </source>
</evidence>
<dbReference type="SUPFAM" id="SSF55729">
    <property type="entry name" value="Acyl-CoA N-acyltransferases (Nat)"/>
    <property type="match status" value="2"/>
</dbReference>
<feature type="region of interest" description="Disordered" evidence="13">
    <location>
        <begin position="1"/>
        <end position="28"/>
    </location>
</feature>
<evidence type="ECO:0000256" key="9">
    <source>
        <dbReference type="ARBA" id="ARBA00023315"/>
    </source>
</evidence>
<evidence type="ECO:0000256" key="7">
    <source>
        <dbReference type="ARBA" id="ARBA00022490"/>
    </source>
</evidence>
<organism evidence="15 16">
    <name type="scientific">Penicillium olsonii</name>
    <dbReference type="NCBI Taxonomy" id="99116"/>
    <lineage>
        <taxon>Eukaryota</taxon>
        <taxon>Fungi</taxon>
        <taxon>Dikarya</taxon>
        <taxon>Ascomycota</taxon>
        <taxon>Pezizomycotina</taxon>
        <taxon>Eurotiomycetes</taxon>
        <taxon>Eurotiomycetidae</taxon>
        <taxon>Eurotiales</taxon>
        <taxon>Aspergillaceae</taxon>
        <taxon>Penicillium</taxon>
    </lineage>
</organism>
<protein>
    <recommendedName>
        <fullName evidence="6 11">Glycylpeptide N-tetradecanoyltransferase</fullName>
        <ecNumber evidence="5 11">2.3.1.97</ecNumber>
    </recommendedName>
</protein>
<evidence type="ECO:0000256" key="12">
    <source>
        <dbReference type="RuleBase" id="RU004178"/>
    </source>
</evidence>
<comment type="similarity">
    <text evidence="3 12">Belongs to the NMT family.</text>
</comment>
<dbReference type="OrthoDB" id="60315at2759"/>
<dbReference type="InterPro" id="IPR006571">
    <property type="entry name" value="TLDc_dom"/>
</dbReference>
<dbReference type="FunFam" id="3.40.630.30:FF:000042">
    <property type="entry name" value="Glycylpeptide N-tetradecanoyltransferase"/>
    <property type="match status" value="1"/>
</dbReference>
<evidence type="ECO:0000256" key="6">
    <source>
        <dbReference type="ARBA" id="ARBA00022240"/>
    </source>
</evidence>
<evidence type="ECO:0000259" key="14">
    <source>
        <dbReference type="PROSITE" id="PS51886"/>
    </source>
</evidence>
<dbReference type="Gene3D" id="3.40.630.30">
    <property type="match status" value="2"/>
</dbReference>
<keyword evidence="8 11" id="KW-0808">Transferase</keyword>
<dbReference type="PANTHER" id="PTHR11377">
    <property type="entry name" value="N-MYRISTOYL TRANSFERASE"/>
    <property type="match status" value="1"/>
</dbReference>
<dbReference type="Pfam" id="PF07534">
    <property type="entry name" value="TLD"/>
    <property type="match status" value="1"/>
</dbReference>
<dbReference type="PROSITE" id="PS00975">
    <property type="entry name" value="NMT_1"/>
    <property type="match status" value="1"/>
</dbReference>
<keyword evidence="16" id="KW-1185">Reference proteome</keyword>
<keyword evidence="7" id="KW-0963">Cytoplasm</keyword>
<comment type="subcellular location">
    <subcellularLocation>
        <location evidence="2">Cytoplasm</location>
    </subcellularLocation>
</comment>
<comment type="function">
    <text evidence="1 11">Adds a myristoyl group to the N-terminal glycine residue of certain cellular proteins.</text>
</comment>
<evidence type="ECO:0000256" key="13">
    <source>
        <dbReference type="SAM" id="MobiDB-lite"/>
    </source>
</evidence>
<comment type="catalytic activity">
    <reaction evidence="10 11">
        <text>N-terminal glycyl-[protein] + tetradecanoyl-CoA = N-tetradecanoylglycyl-[protein] + CoA + H(+)</text>
        <dbReference type="Rhea" id="RHEA:15521"/>
        <dbReference type="Rhea" id="RHEA-COMP:12666"/>
        <dbReference type="Rhea" id="RHEA-COMP:12667"/>
        <dbReference type="ChEBI" id="CHEBI:15378"/>
        <dbReference type="ChEBI" id="CHEBI:57287"/>
        <dbReference type="ChEBI" id="CHEBI:57385"/>
        <dbReference type="ChEBI" id="CHEBI:64723"/>
        <dbReference type="ChEBI" id="CHEBI:133050"/>
        <dbReference type="EC" id="2.3.1.97"/>
    </reaction>
</comment>
<dbReference type="GO" id="GO:0005737">
    <property type="term" value="C:cytoplasm"/>
    <property type="evidence" value="ECO:0007669"/>
    <property type="project" value="UniProtKB-SubCell"/>
</dbReference>
<dbReference type="FunFam" id="3.40.630.30:FF:000056">
    <property type="entry name" value="Glycylpeptide N-tetradecanoyltransferase"/>
    <property type="match status" value="1"/>
</dbReference>
<dbReference type="PANTHER" id="PTHR11377:SF5">
    <property type="entry name" value="GLYCYLPEPTIDE N-TETRADECANOYLTRANSFERASE"/>
    <property type="match status" value="1"/>
</dbReference>
<dbReference type="PROSITE" id="PS51886">
    <property type="entry name" value="TLDC"/>
    <property type="match status" value="1"/>
</dbReference>
<dbReference type="InterPro" id="IPR022677">
    <property type="entry name" value="NMT_C"/>
</dbReference>
<evidence type="ECO:0000313" key="15">
    <source>
        <dbReference type="EMBL" id="CAG8030936.1"/>
    </source>
</evidence>
<reference evidence="15" key="1">
    <citation type="submission" date="2021-07" db="EMBL/GenBank/DDBJ databases">
        <authorList>
            <person name="Branca A.L. A."/>
        </authorList>
    </citation>
    <scope>NUCLEOTIDE SEQUENCE</scope>
</reference>
<evidence type="ECO:0000256" key="5">
    <source>
        <dbReference type="ARBA" id="ARBA00012923"/>
    </source>
</evidence>
<evidence type="ECO:0000256" key="3">
    <source>
        <dbReference type="ARBA" id="ARBA00009469"/>
    </source>
</evidence>
<dbReference type="InterPro" id="IPR000903">
    <property type="entry name" value="NMT"/>
</dbReference>
<dbReference type="AlphaFoldDB" id="A0A9W4MNF1"/>
<dbReference type="Proteomes" id="UP001153618">
    <property type="component" value="Unassembled WGS sequence"/>
</dbReference>
<dbReference type="PROSITE" id="PS00976">
    <property type="entry name" value="NMT_2"/>
    <property type="match status" value="1"/>
</dbReference>
<accession>A0A9W4MNF1</accession>
<comment type="subunit">
    <text evidence="4">Monomer.</text>
</comment>
<dbReference type="InterPro" id="IPR016181">
    <property type="entry name" value="Acyl_CoA_acyltransferase"/>
</dbReference>
<keyword evidence="9 11" id="KW-0012">Acyltransferase</keyword>
<proteinExistence type="inferred from homology"/>
<gene>
    <name evidence="15" type="ORF">POLS_LOCUS2702</name>
</gene>
<evidence type="ECO:0000256" key="8">
    <source>
        <dbReference type="ARBA" id="ARBA00022679"/>
    </source>
</evidence>
<evidence type="ECO:0000256" key="4">
    <source>
        <dbReference type="ARBA" id="ARBA00011245"/>
    </source>
</evidence>
<dbReference type="SMART" id="SM00584">
    <property type="entry name" value="TLDc"/>
    <property type="match status" value="1"/>
</dbReference>
<feature type="region of interest" description="Disordered" evidence="13">
    <location>
        <begin position="792"/>
        <end position="813"/>
    </location>
</feature>
<name>A0A9W4MNF1_PENOL</name>
<evidence type="ECO:0000256" key="10">
    <source>
        <dbReference type="ARBA" id="ARBA00048276"/>
    </source>
</evidence>
<evidence type="ECO:0000256" key="1">
    <source>
        <dbReference type="ARBA" id="ARBA00003900"/>
    </source>
</evidence>
<dbReference type="EMBL" id="CAJVOS010000016">
    <property type="protein sequence ID" value="CAG8030936.1"/>
    <property type="molecule type" value="Genomic_DNA"/>
</dbReference>
<dbReference type="GO" id="GO:0004379">
    <property type="term" value="F:glycylpeptide N-tetradecanoyltransferase activity"/>
    <property type="evidence" value="ECO:0007669"/>
    <property type="project" value="UniProtKB-EC"/>
</dbReference>
<evidence type="ECO:0000256" key="2">
    <source>
        <dbReference type="ARBA" id="ARBA00004496"/>
    </source>
</evidence>
<dbReference type="Pfam" id="PF02799">
    <property type="entry name" value="NMT_C"/>
    <property type="match status" value="1"/>
</dbReference>
<sequence length="1097" mass="122378">MSDKGKAPKREDESSGSGNDGKKLPPKFASLLLEQNPALKQELANMDKDQAAALLHNMDLSQMLTGLSMGGKNQKDMASYKFWQTQPVPAFNDAANKEITQGPIKIIDPEKVSKTPDTLIEGFEWCTLDLTNAEELKELYELLNNHYVEDDNAMFRFSYSESFLHWALMSPGWKKEWHVGVRATKSRKLVASICGVPTELRVRGERIKVTEINFLCIHKKLRSKRLTPVLIKEITRRCYINGIYQAIYTGGVILPTPVSSCRYYHRALDWLKLYEVGFSPLPHGSTKARMITKNHLPTETLTPGLRPMEAKDIDAVFDLLERYMRRFDMNQAFTREEIDHWLVYKEQPGKEQVVWSYVVEDPETHKITDFISFYNLSSTVIDHAKHDAVRAAYMYYYATETAFSDDKQALKDRLQLLTNDALICAKKARFDVFNALTSHDNPLFLEQLKFGAGDGQLHFYLYNYRAAPIAGGINEKNLPDESKMGGELSYLLAERFATKCFTPLELTHFKDNFFPRATEQGGLRYWNEKTLSDFLGIPDGIHSDSSSQEQPLDAGPVIFRMVSFLGAFPFQNTLAPSVLTFEAMVKVVVLLTERYGKALKRGHKDRIKLLFGSLADVGRKMPPPTESEESVAKEEIASPGNSHALGFSIDEPANDEYDEDEDDDLALAALESLDAIEVFKHDHRVDKTVYETRISTDTFRRLLMLLLVIAPLKPLESLKVYTSGLDAARMEAIRIQADSIIAAFSPEESDGGISYKAFARTVSLSLPYLFDPLTALFEHMLFSKNLDLSQHRQSDPVVEPEAEKTEEPVPPPASIMLPGSFESTILTPTLTSHLSLFLPSSSSLNLFRSGIKLHPVFSTSAHGSSLSSFSHHVLTWQSATLLILQGSPKDSSNDELTTLGAYLPQNWKTNSSHSSSNTSDLLPCLFQLSPKHTLLQGNPSPSVKKPNTPAAYFSTTTGIAIGCQIPAPSRTQQNHPKPLGAGSLLIDGNLETVEFHTAPLGHDGVFLPASTSPDKPTKTTIDLYALEIWGIVPDPEAGADLGSSAVEMQRAKWEFEAREAERRRNINFVSSGADQSTNENARWLLEAAGIIGGDQRH</sequence>
<evidence type="ECO:0000313" key="16">
    <source>
        <dbReference type="Proteomes" id="UP001153618"/>
    </source>
</evidence>
<feature type="domain" description="TLDc" evidence="14">
    <location>
        <begin position="824"/>
        <end position="1032"/>
    </location>
</feature>
<comment type="caution">
    <text evidence="15">The sequence shown here is derived from an EMBL/GenBank/DDBJ whole genome shotgun (WGS) entry which is preliminary data.</text>
</comment>
<dbReference type="InterPro" id="IPR022676">
    <property type="entry name" value="NMT_N"/>
</dbReference>